<gene>
    <name evidence="2" type="ORF">QE152_g24547</name>
</gene>
<keyword evidence="1" id="KW-0175">Coiled coil</keyword>
<comment type="caution">
    <text evidence="2">The sequence shown here is derived from an EMBL/GenBank/DDBJ whole genome shotgun (WGS) entry which is preliminary data.</text>
</comment>
<reference evidence="2 3" key="1">
    <citation type="journal article" date="2024" name="BMC Genomics">
        <title>De novo assembly and annotation of Popillia japonica's genome with initial clues to its potential as an invasive pest.</title>
        <authorList>
            <person name="Cucini C."/>
            <person name="Boschi S."/>
            <person name="Funari R."/>
            <person name="Cardaioli E."/>
            <person name="Iannotti N."/>
            <person name="Marturano G."/>
            <person name="Paoli F."/>
            <person name="Bruttini M."/>
            <person name="Carapelli A."/>
            <person name="Frati F."/>
            <person name="Nardi F."/>
        </authorList>
    </citation>
    <scope>NUCLEOTIDE SEQUENCE [LARGE SCALE GENOMIC DNA]</scope>
    <source>
        <strain evidence="2">DMR45628</strain>
    </source>
</reference>
<protein>
    <submittedName>
        <fullName evidence="2">Uncharacterized protein</fullName>
    </submittedName>
</protein>
<dbReference type="EMBL" id="JASPKY010000253">
    <property type="protein sequence ID" value="KAK9716740.1"/>
    <property type="molecule type" value="Genomic_DNA"/>
</dbReference>
<accession>A0AAW1KEN9</accession>
<dbReference type="Proteomes" id="UP001458880">
    <property type="component" value="Unassembled WGS sequence"/>
</dbReference>
<evidence type="ECO:0000313" key="3">
    <source>
        <dbReference type="Proteomes" id="UP001458880"/>
    </source>
</evidence>
<proteinExistence type="predicted"/>
<organism evidence="2 3">
    <name type="scientific">Popillia japonica</name>
    <name type="common">Japanese beetle</name>
    <dbReference type="NCBI Taxonomy" id="7064"/>
    <lineage>
        <taxon>Eukaryota</taxon>
        <taxon>Metazoa</taxon>
        <taxon>Ecdysozoa</taxon>
        <taxon>Arthropoda</taxon>
        <taxon>Hexapoda</taxon>
        <taxon>Insecta</taxon>
        <taxon>Pterygota</taxon>
        <taxon>Neoptera</taxon>
        <taxon>Endopterygota</taxon>
        <taxon>Coleoptera</taxon>
        <taxon>Polyphaga</taxon>
        <taxon>Scarabaeiformia</taxon>
        <taxon>Scarabaeidae</taxon>
        <taxon>Rutelinae</taxon>
        <taxon>Popillia</taxon>
    </lineage>
</organism>
<feature type="coiled-coil region" evidence="1">
    <location>
        <begin position="53"/>
        <end position="106"/>
    </location>
</feature>
<keyword evidence="3" id="KW-1185">Reference proteome</keyword>
<sequence>MSYEQEQQLGQALWDDFGAISDVEVEGDDESDGEIEVTVIEITNNETQEMKEKKVLEKQDKSLKRKIKKEETEVKKKLLKEERENKKQEKAKIKQEEIKLKQEKIVTR</sequence>
<evidence type="ECO:0000313" key="2">
    <source>
        <dbReference type="EMBL" id="KAK9716740.1"/>
    </source>
</evidence>
<name>A0AAW1KEN9_POPJA</name>
<evidence type="ECO:0000256" key="1">
    <source>
        <dbReference type="SAM" id="Coils"/>
    </source>
</evidence>
<dbReference type="AlphaFoldDB" id="A0AAW1KEN9"/>